<feature type="region of interest" description="Disordered" evidence="1">
    <location>
        <begin position="45"/>
        <end position="83"/>
    </location>
</feature>
<evidence type="ECO:0000256" key="1">
    <source>
        <dbReference type="SAM" id="MobiDB-lite"/>
    </source>
</evidence>
<reference evidence="2" key="1">
    <citation type="journal article" date="2022" name="bioRxiv">
        <title>Sequencing and chromosome-scale assembly of the giantPleurodeles waltlgenome.</title>
        <authorList>
            <person name="Brown T."/>
            <person name="Elewa A."/>
            <person name="Iarovenko S."/>
            <person name="Subramanian E."/>
            <person name="Araus A.J."/>
            <person name="Petzold A."/>
            <person name="Susuki M."/>
            <person name="Suzuki K.-i.T."/>
            <person name="Hayashi T."/>
            <person name="Toyoda A."/>
            <person name="Oliveira C."/>
            <person name="Osipova E."/>
            <person name="Leigh N.D."/>
            <person name="Simon A."/>
            <person name="Yun M.H."/>
        </authorList>
    </citation>
    <scope>NUCLEOTIDE SEQUENCE</scope>
    <source>
        <strain evidence="2">20211129_DDA</strain>
        <tissue evidence="2">Liver</tissue>
    </source>
</reference>
<evidence type="ECO:0000313" key="2">
    <source>
        <dbReference type="EMBL" id="KAJ1163388.1"/>
    </source>
</evidence>
<feature type="region of interest" description="Disordered" evidence="1">
    <location>
        <begin position="98"/>
        <end position="177"/>
    </location>
</feature>
<comment type="caution">
    <text evidence="2">The sequence shown here is derived from an EMBL/GenBank/DDBJ whole genome shotgun (WGS) entry which is preliminary data.</text>
</comment>
<evidence type="ECO:0000313" key="3">
    <source>
        <dbReference type="Proteomes" id="UP001066276"/>
    </source>
</evidence>
<feature type="compositionally biased region" description="Low complexity" evidence="1">
    <location>
        <begin position="46"/>
        <end position="66"/>
    </location>
</feature>
<keyword evidence="3" id="KW-1185">Reference proteome</keyword>
<gene>
    <name evidence="2" type="ORF">NDU88_003846</name>
</gene>
<name>A0AAV7SH31_PLEWA</name>
<dbReference type="EMBL" id="JANPWB010000008">
    <property type="protein sequence ID" value="KAJ1163388.1"/>
    <property type="molecule type" value="Genomic_DNA"/>
</dbReference>
<dbReference type="Proteomes" id="UP001066276">
    <property type="component" value="Chromosome 4_2"/>
</dbReference>
<proteinExistence type="predicted"/>
<dbReference type="AlphaFoldDB" id="A0AAV7SH31"/>
<sequence length="255" mass="26668">MMSNVQLEPPGMEKALLSVSYGPRATSTVTPAMCSWGGCAPSCPHAGQSRGAPAAAAQAARSQWAPGPVPRERGRAATGGSPACRECLPLVPPALFPRSYQGPRAPSVRKFAGPPGAGQPESAGGLRRGRDRTPAISFVCASRRPRPGAGDRQARPASNHQQGRGLPPAPGSPSPLEVRAGTAIVLPRLRPLTPVAATVPKCRTARPGTSRQQIGVGPSGAAQLSVRRAQPRGHTPENNGLRRSWEIYQFSTRLR</sequence>
<protein>
    <submittedName>
        <fullName evidence="2">Uncharacterized protein</fullName>
    </submittedName>
</protein>
<accession>A0AAV7SH31</accession>
<organism evidence="2 3">
    <name type="scientific">Pleurodeles waltl</name>
    <name type="common">Iberian ribbed newt</name>
    <dbReference type="NCBI Taxonomy" id="8319"/>
    <lineage>
        <taxon>Eukaryota</taxon>
        <taxon>Metazoa</taxon>
        <taxon>Chordata</taxon>
        <taxon>Craniata</taxon>
        <taxon>Vertebrata</taxon>
        <taxon>Euteleostomi</taxon>
        <taxon>Amphibia</taxon>
        <taxon>Batrachia</taxon>
        <taxon>Caudata</taxon>
        <taxon>Salamandroidea</taxon>
        <taxon>Salamandridae</taxon>
        <taxon>Pleurodelinae</taxon>
        <taxon>Pleurodeles</taxon>
    </lineage>
</organism>